<keyword evidence="5" id="KW-0521">NADP</keyword>
<evidence type="ECO:0000313" key="7">
    <source>
        <dbReference type="EMBL" id="KGC12644.1"/>
    </source>
</evidence>
<protein>
    <submittedName>
        <fullName evidence="8">NADPH-dependent oxidoreductase</fullName>
    </submittedName>
    <submittedName>
        <fullName evidence="7">Nitroreductase family protein</fullName>
    </submittedName>
</protein>
<dbReference type="KEGG" id="bgo:BM43_4974"/>
<dbReference type="PANTHER" id="PTHR43425">
    <property type="entry name" value="OXYGEN-INSENSITIVE NADPH NITROREDUCTASE"/>
    <property type="match status" value="1"/>
</dbReference>
<evidence type="ECO:0000313" key="8">
    <source>
        <dbReference type="EMBL" id="UWX73016.1"/>
    </source>
</evidence>
<dbReference type="SUPFAM" id="SSF55469">
    <property type="entry name" value="FMN-dependent nitroreductase-like"/>
    <property type="match status" value="1"/>
</dbReference>
<dbReference type="GeneID" id="66460918"/>
<dbReference type="Pfam" id="PF00881">
    <property type="entry name" value="Nitroreductase"/>
    <property type="match status" value="1"/>
</dbReference>
<name>A0AAW3EVM1_BURGA</name>
<dbReference type="Proteomes" id="UP000029590">
    <property type="component" value="Unassembled WGS sequence"/>
</dbReference>
<dbReference type="RefSeq" id="WP_036056561.1">
    <property type="nucleotide sequence ID" value="NZ_CADEPO010000013.1"/>
</dbReference>
<dbReference type="InterPro" id="IPR016446">
    <property type="entry name" value="Flavin_OxRdtase_Frp"/>
</dbReference>
<evidence type="ECO:0000256" key="3">
    <source>
        <dbReference type="ARBA" id="ARBA00022643"/>
    </source>
</evidence>
<accession>A0AAW3EVM1</accession>
<evidence type="ECO:0000313" key="9">
    <source>
        <dbReference type="Proteomes" id="UP000029590"/>
    </source>
</evidence>
<dbReference type="InterPro" id="IPR029479">
    <property type="entry name" value="Nitroreductase"/>
</dbReference>
<evidence type="ECO:0000259" key="6">
    <source>
        <dbReference type="Pfam" id="PF00881"/>
    </source>
</evidence>
<dbReference type="CDD" id="cd02146">
    <property type="entry name" value="NfsA-like"/>
    <property type="match status" value="1"/>
</dbReference>
<evidence type="ECO:0000256" key="4">
    <source>
        <dbReference type="ARBA" id="ARBA00023002"/>
    </source>
</evidence>
<evidence type="ECO:0000256" key="2">
    <source>
        <dbReference type="ARBA" id="ARBA00022630"/>
    </source>
</evidence>
<keyword evidence="3 5" id="KW-0288">FMN</keyword>
<gene>
    <name evidence="7" type="ORF">DM48_2792</name>
    <name evidence="8" type="ORF">NYZ96_31930</name>
</gene>
<feature type="domain" description="Nitroreductase" evidence="6">
    <location>
        <begin position="49"/>
        <end position="203"/>
    </location>
</feature>
<evidence type="ECO:0000256" key="5">
    <source>
        <dbReference type="PIRNR" id="PIRNR005426"/>
    </source>
</evidence>
<comment type="similarity">
    <text evidence="1 5">Belongs to the flavin oxidoreductase frp family.</text>
</comment>
<dbReference type="GO" id="GO:0016491">
    <property type="term" value="F:oxidoreductase activity"/>
    <property type="evidence" value="ECO:0007669"/>
    <property type="project" value="UniProtKB-UniRule"/>
</dbReference>
<reference evidence="7 9" key="1">
    <citation type="submission" date="2014-04" db="EMBL/GenBank/DDBJ databases">
        <authorList>
            <person name="Bishop-Lilly K.A."/>
            <person name="Broomall S.M."/>
            <person name="Chain P.S."/>
            <person name="Chertkov O."/>
            <person name="Coyne S.R."/>
            <person name="Daligault H.E."/>
            <person name="Davenport K.W."/>
            <person name="Erkkila T."/>
            <person name="Frey K.G."/>
            <person name="Gibbons H.S."/>
            <person name="Gu W."/>
            <person name="Jaissle J."/>
            <person name="Johnson S.L."/>
            <person name="Koroleva G.I."/>
            <person name="Ladner J.T."/>
            <person name="Lo C.-C."/>
            <person name="Minogue T.D."/>
            <person name="Munk C."/>
            <person name="Palacios G.F."/>
            <person name="Redden C.L."/>
            <person name="Rosenzweig C.N."/>
            <person name="Scholz M.B."/>
            <person name="Teshima H."/>
            <person name="Xu Y."/>
        </authorList>
    </citation>
    <scope>NUCLEOTIDE SEQUENCE [LARGE SCALE GENOMIC DNA]</scope>
    <source>
        <strain evidence="9">gladioli</strain>
        <strain evidence="7">Gladioli</strain>
    </source>
</reference>
<keyword evidence="4 5" id="KW-0560">Oxidoreductase</keyword>
<organism evidence="7 9">
    <name type="scientific">Burkholderia gladioli</name>
    <name type="common">Pseudomonas marginata</name>
    <name type="synonym">Phytomonas marginata</name>
    <dbReference type="NCBI Taxonomy" id="28095"/>
    <lineage>
        <taxon>Bacteria</taxon>
        <taxon>Pseudomonadati</taxon>
        <taxon>Pseudomonadota</taxon>
        <taxon>Betaproteobacteria</taxon>
        <taxon>Burkholderiales</taxon>
        <taxon>Burkholderiaceae</taxon>
        <taxon>Burkholderia</taxon>
    </lineage>
</organism>
<dbReference type="AlphaFoldDB" id="A0AAW3EVM1"/>
<dbReference type="EMBL" id="JPGG01000016">
    <property type="protein sequence ID" value="KGC12644.1"/>
    <property type="molecule type" value="Genomic_DNA"/>
</dbReference>
<dbReference type="InterPro" id="IPR000415">
    <property type="entry name" value="Nitroreductase-like"/>
</dbReference>
<proteinExistence type="inferred from homology"/>
<dbReference type="Proteomes" id="UP001059745">
    <property type="component" value="Chromosome 2"/>
</dbReference>
<dbReference type="PANTHER" id="PTHR43425:SF2">
    <property type="entry name" value="OXYGEN-INSENSITIVE NADPH NITROREDUCTASE"/>
    <property type="match status" value="1"/>
</dbReference>
<evidence type="ECO:0000256" key="1">
    <source>
        <dbReference type="ARBA" id="ARBA00008366"/>
    </source>
</evidence>
<keyword evidence="2 5" id="KW-0285">Flavoprotein</keyword>
<reference evidence="8" key="2">
    <citation type="submission" date="2022-09" db="EMBL/GenBank/DDBJ databases">
        <title>Genomic of Burkholderia gladioli.</title>
        <authorList>
            <person name="Wu H."/>
        </authorList>
    </citation>
    <scope>NUCLEOTIDE SEQUENCE</scope>
    <source>
        <strain evidence="8">ZN-S4</strain>
    </source>
</reference>
<dbReference type="PIRSF" id="PIRSF005426">
    <property type="entry name" value="Frp"/>
    <property type="match status" value="1"/>
</dbReference>
<dbReference type="Gene3D" id="3.40.109.10">
    <property type="entry name" value="NADH Oxidase"/>
    <property type="match status" value="1"/>
</dbReference>
<sequence>MNDIATALDETQATASRHALLRERYGAAWSPAQGAHDAAVNEVIATLLRHRSVRAYADRALPDDILETIAAAAQSAPTSSNLQAWSVVAVRDAERRARLASFAGNQRHVAKAPLLLVFIADLSRLRRVSDVEQMPGDGLEFLEAFLVGVADAAFAAQNTVVALESLGLGCCYIGGMRNQPEAVAQELGLPKEAFAVFGLTIGYPDPDVVTDVKPRLPAPLVLHEERYQAETAEALADYNASMSAFQQMQQMPESGWTGQASRRVRGAEALSGRDRLASALAELGFGLK</sequence>
<dbReference type="EMBL" id="CP104215">
    <property type="protein sequence ID" value="UWX73016.1"/>
    <property type="molecule type" value="Genomic_DNA"/>
</dbReference>